<dbReference type="PROSITE" id="PS00187">
    <property type="entry name" value="TPP_ENZYMES"/>
    <property type="match status" value="1"/>
</dbReference>
<evidence type="ECO:0000256" key="1">
    <source>
        <dbReference type="ARBA" id="ARBA00001946"/>
    </source>
</evidence>
<dbReference type="InterPro" id="IPR045229">
    <property type="entry name" value="TPP_enz"/>
</dbReference>
<comment type="cofactor">
    <cofactor evidence="1">
        <name>Mg(2+)</name>
        <dbReference type="ChEBI" id="CHEBI:18420"/>
    </cofactor>
</comment>
<dbReference type="InterPro" id="IPR011766">
    <property type="entry name" value="TPP_enzyme_TPP-bd"/>
</dbReference>
<keyword evidence="4" id="KW-0479">Metal-binding</keyword>
<dbReference type="Pfam" id="PF02775">
    <property type="entry name" value="TPP_enzyme_C"/>
    <property type="match status" value="1"/>
</dbReference>
<dbReference type="InterPro" id="IPR029061">
    <property type="entry name" value="THDP-binding"/>
</dbReference>
<comment type="similarity">
    <text evidence="3 6">Belongs to the TPP enzyme family.</text>
</comment>
<dbReference type="SUPFAM" id="SSF52467">
    <property type="entry name" value="DHS-like NAD/FAD-binding domain"/>
    <property type="match status" value="1"/>
</dbReference>
<evidence type="ECO:0000313" key="12">
    <source>
        <dbReference type="Proteomes" id="UP001500466"/>
    </source>
</evidence>
<evidence type="ECO:0000256" key="6">
    <source>
        <dbReference type="RuleBase" id="RU362132"/>
    </source>
</evidence>
<evidence type="ECO:0000313" key="11">
    <source>
        <dbReference type="EMBL" id="GAA4950241.1"/>
    </source>
</evidence>
<keyword evidence="12" id="KW-1185">Reference proteome</keyword>
<dbReference type="NCBIfam" id="NF004516">
    <property type="entry name" value="PRK05858.1"/>
    <property type="match status" value="1"/>
</dbReference>
<evidence type="ECO:0000256" key="7">
    <source>
        <dbReference type="SAM" id="MobiDB-lite"/>
    </source>
</evidence>
<dbReference type="Gene3D" id="3.40.50.1220">
    <property type="entry name" value="TPP-binding domain"/>
    <property type="match status" value="1"/>
</dbReference>
<proteinExistence type="inferred from homology"/>
<dbReference type="PANTHER" id="PTHR18968:SF166">
    <property type="entry name" value="2-HYDROXYACYL-COA LYASE 2"/>
    <property type="match status" value="1"/>
</dbReference>
<feature type="domain" description="Thiamine pyrophosphate enzyme central" evidence="8">
    <location>
        <begin position="208"/>
        <end position="340"/>
    </location>
</feature>
<dbReference type="CDD" id="cd07035">
    <property type="entry name" value="TPP_PYR_POX_like"/>
    <property type="match status" value="1"/>
</dbReference>
<evidence type="ECO:0000256" key="4">
    <source>
        <dbReference type="ARBA" id="ARBA00022723"/>
    </source>
</evidence>
<dbReference type="InterPro" id="IPR000399">
    <property type="entry name" value="TPP-bd_CS"/>
</dbReference>
<organism evidence="11 12">
    <name type="scientific">Yinghuangia aomiensis</name>
    <dbReference type="NCBI Taxonomy" id="676205"/>
    <lineage>
        <taxon>Bacteria</taxon>
        <taxon>Bacillati</taxon>
        <taxon>Actinomycetota</taxon>
        <taxon>Actinomycetes</taxon>
        <taxon>Kitasatosporales</taxon>
        <taxon>Streptomycetaceae</taxon>
        <taxon>Yinghuangia</taxon>
    </lineage>
</organism>
<dbReference type="InterPro" id="IPR029035">
    <property type="entry name" value="DHS-like_NAD/FAD-binding_dom"/>
</dbReference>
<dbReference type="PANTHER" id="PTHR18968">
    <property type="entry name" value="THIAMINE PYROPHOSPHATE ENZYMES"/>
    <property type="match status" value="1"/>
</dbReference>
<evidence type="ECO:0000259" key="8">
    <source>
        <dbReference type="Pfam" id="PF00205"/>
    </source>
</evidence>
<sequence length="566" mass="58176">MTDTEAVPGTDAGDGDDGLTGHGGEHAVAAFRAHGIDTMFTLSGGHVFPVYDGAVKAAEPLRILDVRHEQSAVFAAEATAKLTRRPGLAVLTAGPGVTNGVSAVTTAHMNGSPLLVFGGRAPAFRWGSGALQELDHPPLLAPVTKRAATVHETERIAADVSDALTLAATPHRGPVFLDVPMDVLFDRGSAPAPVPARIAPVAPDPDAIDAAAALLADARHPVLVLGHDVWMGGAEDAARRAAETTGIPVVANGMGRGILPRGHELLASRARAAALGRADVVVVVGAPLDFRLGYGVFGGRDGTPPARVVHLTDGPGQSAPGGGAPAVSVRADLALALDALVEAWARKAAPRAYRDWSAEVQGAARTAYQSDRALLDAGGDSIHPVRVYGELLRVLDDDAVVIGDGGDFVSYAGKYVEPARPGGWLDPGPYGCLGTGLGYAIGARLARPAAQIVLLLGDGAAGFSLMDVDTLVRHRLPVVMIVGNNGIWGLEKHPMRSLYGYDVAADLAPGTRYDEVVRALGGAGETVAAPDGIAPALARAFASDVPYLVNVLTDPEAVYPRSTNGV</sequence>
<dbReference type="SUPFAM" id="SSF52518">
    <property type="entry name" value="Thiamin diphosphate-binding fold (THDP-binding)"/>
    <property type="match status" value="2"/>
</dbReference>
<keyword evidence="5 6" id="KW-0786">Thiamine pyrophosphate</keyword>
<dbReference type="InterPro" id="IPR012000">
    <property type="entry name" value="Thiamin_PyroP_enz_cen_dom"/>
</dbReference>
<protein>
    <submittedName>
        <fullName evidence="11">Acetolactate synthase</fullName>
    </submittedName>
</protein>
<feature type="domain" description="Thiamine pyrophosphate enzyme TPP-binding" evidence="9">
    <location>
        <begin position="404"/>
        <end position="551"/>
    </location>
</feature>
<dbReference type="Pfam" id="PF02776">
    <property type="entry name" value="TPP_enzyme_N"/>
    <property type="match status" value="1"/>
</dbReference>
<evidence type="ECO:0000259" key="10">
    <source>
        <dbReference type="Pfam" id="PF02776"/>
    </source>
</evidence>
<name>A0ABP9GPY8_9ACTN</name>
<feature type="domain" description="Thiamine pyrophosphate enzyme N-terminal TPP-binding" evidence="10">
    <location>
        <begin position="23"/>
        <end position="136"/>
    </location>
</feature>
<dbReference type="Proteomes" id="UP001500466">
    <property type="component" value="Unassembled WGS sequence"/>
</dbReference>
<dbReference type="InterPro" id="IPR012001">
    <property type="entry name" value="Thiamin_PyroP_enz_TPP-bd_dom"/>
</dbReference>
<dbReference type="EMBL" id="BAABHS010000002">
    <property type="protein sequence ID" value="GAA4950241.1"/>
    <property type="molecule type" value="Genomic_DNA"/>
</dbReference>
<accession>A0ABP9GPY8</accession>
<feature type="region of interest" description="Disordered" evidence="7">
    <location>
        <begin position="1"/>
        <end position="21"/>
    </location>
</feature>
<evidence type="ECO:0000256" key="5">
    <source>
        <dbReference type="ARBA" id="ARBA00023052"/>
    </source>
</evidence>
<evidence type="ECO:0000259" key="9">
    <source>
        <dbReference type="Pfam" id="PF02775"/>
    </source>
</evidence>
<gene>
    <name evidence="11" type="ORF">GCM10023205_08570</name>
</gene>
<comment type="caution">
    <text evidence="11">The sequence shown here is derived from an EMBL/GenBank/DDBJ whole genome shotgun (WGS) entry which is preliminary data.</text>
</comment>
<dbReference type="Pfam" id="PF00205">
    <property type="entry name" value="TPP_enzyme_M"/>
    <property type="match status" value="1"/>
</dbReference>
<comment type="cofactor">
    <cofactor evidence="2">
        <name>thiamine diphosphate</name>
        <dbReference type="ChEBI" id="CHEBI:58937"/>
    </cofactor>
</comment>
<dbReference type="CDD" id="cd02004">
    <property type="entry name" value="TPP_BZL_OCoD_HPCL"/>
    <property type="match status" value="1"/>
</dbReference>
<evidence type="ECO:0000256" key="2">
    <source>
        <dbReference type="ARBA" id="ARBA00001964"/>
    </source>
</evidence>
<reference evidence="12" key="1">
    <citation type="journal article" date="2019" name="Int. J. Syst. Evol. Microbiol.">
        <title>The Global Catalogue of Microorganisms (GCM) 10K type strain sequencing project: providing services to taxonomists for standard genome sequencing and annotation.</title>
        <authorList>
            <consortium name="The Broad Institute Genomics Platform"/>
            <consortium name="The Broad Institute Genome Sequencing Center for Infectious Disease"/>
            <person name="Wu L."/>
            <person name="Ma J."/>
        </authorList>
    </citation>
    <scope>NUCLEOTIDE SEQUENCE [LARGE SCALE GENOMIC DNA]</scope>
    <source>
        <strain evidence="12">JCM 17986</strain>
    </source>
</reference>
<evidence type="ECO:0000256" key="3">
    <source>
        <dbReference type="ARBA" id="ARBA00007812"/>
    </source>
</evidence>
<dbReference type="RefSeq" id="WP_345673877.1">
    <property type="nucleotide sequence ID" value="NZ_BAABHS010000002.1"/>
</dbReference>
<dbReference type="Gene3D" id="3.40.50.970">
    <property type="match status" value="2"/>
</dbReference>